<dbReference type="KEGG" id="eao:BD94_3042"/>
<dbReference type="EMBL" id="CP007547">
    <property type="protein sequence ID" value="AIL46817.1"/>
    <property type="molecule type" value="Genomic_DNA"/>
</dbReference>
<dbReference type="HOGENOM" id="CLU_1710392_0_0_10"/>
<accession>A0A077EH99</accession>
<dbReference type="RefSeq" id="WP_148305503.1">
    <property type="nucleotide sequence ID" value="NZ_CP007547.1"/>
</dbReference>
<dbReference type="eggNOG" id="ENOG503117U">
    <property type="taxonomic scope" value="Bacteria"/>
</dbReference>
<organism evidence="1 2">
    <name type="scientific">Elizabethkingia anophelis NUHP1</name>
    <dbReference type="NCBI Taxonomy" id="1338011"/>
    <lineage>
        <taxon>Bacteria</taxon>
        <taxon>Pseudomonadati</taxon>
        <taxon>Bacteroidota</taxon>
        <taxon>Flavobacteriia</taxon>
        <taxon>Flavobacteriales</taxon>
        <taxon>Weeksellaceae</taxon>
        <taxon>Elizabethkingia</taxon>
    </lineage>
</organism>
<reference evidence="1" key="1">
    <citation type="journal article" date="2013" name="Lancet">
        <title>First case of E anophelis outbreak in an intensive-care unit.</title>
        <authorList>
            <person name="Teo J."/>
            <person name="Tan S.Y."/>
            <person name="Tay M."/>
            <person name="Ding Y."/>
            <person name="Kjelleberg S."/>
            <person name="Givskov M."/>
            <person name="Lin R.T."/>
            <person name="Yang L."/>
        </authorList>
    </citation>
    <scope>NUCLEOTIDE SEQUENCE [LARGE SCALE GENOMIC DNA]</scope>
    <source>
        <strain evidence="1">NUHP1</strain>
    </source>
</reference>
<evidence type="ECO:0008006" key="3">
    <source>
        <dbReference type="Google" id="ProtNLM"/>
    </source>
</evidence>
<evidence type="ECO:0000313" key="1">
    <source>
        <dbReference type="EMBL" id="AIL46817.1"/>
    </source>
</evidence>
<name>A0A077EH99_9FLAO</name>
<dbReference type="Proteomes" id="UP000028933">
    <property type="component" value="Chromosome"/>
</dbReference>
<dbReference type="PROSITE" id="PS51257">
    <property type="entry name" value="PROKAR_LIPOPROTEIN"/>
    <property type="match status" value="1"/>
</dbReference>
<protein>
    <recommendedName>
        <fullName evidence="3">Lipoprotein</fullName>
    </recommendedName>
</protein>
<sequence>MNIKFLFIVFTLLLMSCDNDYSYVLKDPNASKNGYIINMEDHNTKLTIATLSGNIKFYFLKKEGEFYRTNSSFSKDSMESRASLSTIKEYKLSRGNNFIGDSIVIKKEGDHYKSIFKLIDNRYTDSGDLVYEYYYDSNYKIYKIVFNSKIYTK</sequence>
<evidence type="ECO:0000313" key="2">
    <source>
        <dbReference type="Proteomes" id="UP000028933"/>
    </source>
</evidence>
<reference evidence="1" key="2">
    <citation type="journal article" date="2015" name="Genome Biol. Evol.">
        <title>Complete Genome Sequence and Transcriptomic Analysis of the Novel Pathogen Elizabethkingia anophelis in Response to Oxidative Stress.</title>
        <authorList>
            <person name="Li Y."/>
            <person name="Liu Y."/>
            <person name="Chew S.C."/>
            <person name="Tay M."/>
            <person name="Salido M.M."/>
            <person name="Teo J."/>
            <person name="Lauro F.M."/>
            <person name="Givskov M."/>
            <person name="Yang L."/>
        </authorList>
    </citation>
    <scope>NUCLEOTIDE SEQUENCE</scope>
    <source>
        <strain evidence="1">NUHP1</strain>
    </source>
</reference>
<gene>
    <name evidence="1" type="ORF">BD94_3042</name>
</gene>
<proteinExistence type="predicted"/>
<dbReference type="AlphaFoldDB" id="A0A077EH99"/>